<proteinExistence type="predicted"/>
<evidence type="ECO:0000313" key="1">
    <source>
        <dbReference type="EMBL" id="TYH12132.1"/>
    </source>
</evidence>
<name>A0A5D2G2Q2_GOSDA</name>
<dbReference type="EMBL" id="CM017693">
    <property type="protein sequence ID" value="TYH12132.1"/>
    <property type="molecule type" value="Genomic_DNA"/>
</dbReference>
<keyword evidence="2" id="KW-1185">Reference proteome</keyword>
<protein>
    <submittedName>
        <fullName evidence="1">Uncharacterized protein</fullName>
    </submittedName>
</protein>
<dbReference type="Proteomes" id="UP000323506">
    <property type="component" value="Chromosome A06"/>
</dbReference>
<dbReference type="AlphaFoldDB" id="A0A5D2G2Q2"/>
<evidence type="ECO:0000313" key="2">
    <source>
        <dbReference type="Proteomes" id="UP000323506"/>
    </source>
</evidence>
<reference evidence="1 2" key="1">
    <citation type="submission" date="2019-06" db="EMBL/GenBank/DDBJ databases">
        <title>WGS assembly of Gossypium darwinii.</title>
        <authorList>
            <person name="Chen Z.J."/>
            <person name="Sreedasyam A."/>
            <person name="Ando A."/>
            <person name="Song Q."/>
            <person name="De L."/>
            <person name="Hulse-Kemp A."/>
            <person name="Ding M."/>
            <person name="Ye W."/>
            <person name="Kirkbride R."/>
            <person name="Jenkins J."/>
            <person name="Plott C."/>
            <person name="Lovell J."/>
            <person name="Lin Y.-M."/>
            <person name="Vaughn R."/>
            <person name="Liu B."/>
            <person name="Li W."/>
            <person name="Simpson S."/>
            <person name="Scheffler B."/>
            <person name="Saski C."/>
            <person name="Grover C."/>
            <person name="Hu G."/>
            <person name="Conover J."/>
            <person name="Carlson J."/>
            <person name="Shu S."/>
            <person name="Boston L."/>
            <person name="Williams M."/>
            <person name="Peterson D."/>
            <person name="Mcgee K."/>
            <person name="Jones D."/>
            <person name="Wendel J."/>
            <person name="Stelly D."/>
            <person name="Grimwood J."/>
            <person name="Schmutz J."/>
        </authorList>
    </citation>
    <scope>NUCLEOTIDE SEQUENCE [LARGE SCALE GENOMIC DNA]</scope>
    <source>
        <strain evidence="1">1808015.09</strain>
    </source>
</reference>
<gene>
    <name evidence="1" type="ORF">ES288_A06G041700v1</name>
</gene>
<organism evidence="1 2">
    <name type="scientific">Gossypium darwinii</name>
    <name type="common">Darwin's cotton</name>
    <name type="synonym">Gossypium barbadense var. darwinii</name>
    <dbReference type="NCBI Taxonomy" id="34276"/>
    <lineage>
        <taxon>Eukaryota</taxon>
        <taxon>Viridiplantae</taxon>
        <taxon>Streptophyta</taxon>
        <taxon>Embryophyta</taxon>
        <taxon>Tracheophyta</taxon>
        <taxon>Spermatophyta</taxon>
        <taxon>Magnoliopsida</taxon>
        <taxon>eudicotyledons</taxon>
        <taxon>Gunneridae</taxon>
        <taxon>Pentapetalae</taxon>
        <taxon>rosids</taxon>
        <taxon>malvids</taxon>
        <taxon>Malvales</taxon>
        <taxon>Malvaceae</taxon>
        <taxon>Malvoideae</taxon>
        <taxon>Gossypium</taxon>
    </lineage>
</organism>
<sequence>MQKEPFGSRSSFDSAFRRIPKDSTVFQARGDIYSGSKGRDGGQRRWKLHPCHFGETMAREVVPKLRIR</sequence>
<accession>A0A5D2G2Q2</accession>